<dbReference type="FunFam" id="3.40.50.1400:FF:000002">
    <property type="entry name" value="Ferrochelatase"/>
    <property type="match status" value="1"/>
</dbReference>
<evidence type="ECO:0000256" key="5">
    <source>
        <dbReference type="ARBA" id="ARBA00023133"/>
    </source>
</evidence>
<dbReference type="CDD" id="cd00419">
    <property type="entry name" value="Ferrochelatase_C"/>
    <property type="match status" value="1"/>
</dbReference>
<dbReference type="RefSeq" id="WP_073354076.1">
    <property type="nucleotide sequence ID" value="NZ_FQUZ01000003.1"/>
</dbReference>
<evidence type="ECO:0000256" key="9">
    <source>
        <dbReference type="HAMAP-Rule" id="MF_00323"/>
    </source>
</evidence>
<evidence type="ECO:0000256" key="4">
    <source>
        <dbReference type="ARBA" id="ARBA00023004"/>
    </source>
</evidence>
<evidence type="ECO:0000256" key="8">
    <source>
        <dbReference type="ARBA" id="ARBA00024536"/>
    </source>
</evidence>
<gene>
    <name evidence="9" type="primary">hemH</name>
    <name evidence="11" type="ORF">SAMN02745117_00388</name>
</gene>
<dbReference type="OrthoDB" id="9809741at2"/>
<dbReference type="HAMAP" id="MF_00323">
    <property type="entry name" value="Ferrochelatase"/>
    <property type="match status" value="1"/>
</dbReference>
<evidence type="ECO:0000313" key="11">
    <source>
        <dbReference type="EMBL" id="SHE49665.1"/>
    </source>
</evidence>
<evidence type="ECO:0000256" key="6">
    <source>
        <dbReference type="ARBA" id="ARBA00023239"/>
    </source>
</evidence>
<keyword evidence="12" id="KW-1185">Reference proteome</keyword>
<dbReference type="PANTHER" id="PTHR11108">
    <property type="entry name" value="FERROCHELATASE"/>
    <property type="match status" value="1"/>
</dbReference>
<keyword evidence="7 9" id="KW-0627">Porphyrin biosynthesis</keyword>
<dbReference type="GO" id="GO:0004325">
    <property type="term" value="F:ferrochelatase activity"/>
    <property type="evidence" value="ECO:0007669"/>
    <property type="project" value="UniProtKB-UniRule"/>
</dbReference>
<dbReference type="AlphaFoldDB" id="A0A1M4TYW5"/>
<keyword evidence="3 9" id="KW-0479">Metal-binding</keyword>
<dbReference type="InterPro" id="IPR019772">
    <property type="entry name" value="Ferrochelatase_AS"/>
</dbReference>
<dbReference type="InterPro" id="IPR033644">
    <property type="entry name" value="Ferrochelatase_C"/>
</dbReference>
<dbReference type="InterPro" id="IPR001015">
    <property type="entry name" value="Ferrochelatase"/>
</dbReference>
<evidence type="ECO:0000256" key="3">
    <source>
        <dbReference type="ARBA" id="ARBA00022723"/>
    </source>
</evidence>
<keyword evidence="2 9" id="KW-0963">Cytoplasm</keyword>
<comment type="pathway">
    <text evidence="9 10">Porphyrin-containing compound metabolism; protoheme biosynthesis; protoheme from protoporphyrin-IX: step 1/1.</text>
</comment>
<dbReference type="EC" id="4.98.1.1" evidence="9 10"/>
<dbReference type="PANTHER" id="PTHR11108:SF1">
    <property type="entry name" value="FERROCHELATASE, MITOCHONDRIAL"/>
    <property type="match status" value="1"/>
</dbReference>
<dbReference type="UniPathway" id="UPA00252">
    <property type="reaction ID" value="UER00325"/>
</dbReference>
<dbReference type="Pfam" id="PF00762">
    <property type="entry name" value="Ferrochelatase"/>
    <property type="match status" value="1"/>
</dbReference>
<reference evidence="11 12" key="1">
    <citation type="submission" date="2016-11" db="EMBL/GenBank/DDBJ databases">
        <authorList>
            <person name="Jaros S."/>
            <person name="Januszkiewicz K."/>
            <person name="Wedrychowicz H."/>
        </authorList>
    </citation>
    <scope>NUCLEOTIDE SEQUENCE [LARGE SCALE GENOMIC DNA]</scope>
    <source>
        <strain evidence="11 12">DSM 16112</strain>
    </source>
</reference>
<comment type="similarity">
    <text evidence="1 9 10">Belongs to the ferrochelatase family.</text>
</comment>
<keyword evidence="6 9" id="KW-0456">Lyase</keyword>
<protein>
    <recommendedName>
        <fullName evidence="9 10">Ferrochelatase</fullName>
        <ecNumber evidence="9 10">4.98.1.1</ecNumber>
    </recommendedName>
    <alternativeName>
        <fullName evidence="9">Heme synthase</fullName>
    </alternativeName>
    <alternativeName>
        <fullName evidence="9">Protoheme ferro-lyase</fullName>
    </alternativeName>
</protein>
<evidence type="ECO:0000313" key="12">
    <source>
        <dbReference type="Proteomes" id="UP000184327"/>
    </source>
</evidence>
<feature type="binding site" evidence="9">
    <location>
        <position position="303"/>
    </location>
    <ligand>
        <name>Fe(2+)</name>
        <dbReference type="ChEBI" id="CHEBI:29033"/>
    </ligand>
</feature>
<dbReference type="SUPFAM" id="SSF53800">
    <property type="entry name" value="Chelatase"/>
    <property type="match status" value="1"/>
</dbReference>
<dbReference type="Proteomes" id="UP000184327">
    <property type="component" value="Unassembled WGS sequence"/>
</dbReference>
<name>A0A1M4TYW5_9BURK</name>
<evidence type="ECO:0000256" key="1">
    <source>
        <dbReference type="ARBA" id="ARBA00007718"/>
    </source>
</evidence>
<sequence>MPDSPLPTFHKVSNRTAAASPPPTAATGVGILLCNLGTPDAPTPRAVRRYLAQFLSDPRVVELPALLWKPVLHGIILRTRPRASARKYQQVWTEQGSPLLAYTLRQASLLQERLHAAGQHHISVVAAMRYGSPGLSEQLDALHQRGIRRVLILPLYPQYSSTTTASVLDALGHWCSQQRDLPEVRWTTGYAENPHYIEALAHSVRSHWQAHGRPQKLVMSYHGIPQRNIHLGDPYQIQCRHTSQQLAQKLGLSPNAWEMTFQSRFGPAQWLQPYTQPTLEEQARNGLHSVDVICPGFASDCLETLEEINMEVREAFLANGGKTFGYIPCLNDQSQWINALQRIVEGQLGGWLE</sequence>
<dbReference type="EMBL" id="FQUZ01000003">
    <property type="protein sequence ID" value="SHE49665.1"/>
    <property type="molecule type" value="Genomic_DNA"/>
</dbReference>
<dbReference type="GO" id="GO:0046872">
    <property type="term" value="F:metal ion binding"/>
    <property type="evidence" value="ECO:0007669"/>
    <property type="project" value="UniProtKB-KW"/>
</dbReference>
<evidence type="ECO:0000256" key="7">
    <source>
        <dbReference type="ARBA" id="ARBA00023244"/>
    </source>
</evidence>
<feature type="binding site" evidence="9">
    <location>
        <position position="222"/>
    </location>
    <ligand>
        <name>Fe(2+)</name>
        <dbReference type="ChEBI" id="CHEBI:29033"/>
    </ligand>
</feature>
<evidence type="ECO:0000256" key="10">
    <source>
        <dbReference type="RuleBase" id="RU000607"/>
    </source>
</evidence>
<organism evidence="11 12">
    <name type="scientific">Lampropedia hyalina DSM 16112</name>
    <dbReference type="NCBI Taxonomy" id="1122156"/>
    <lineage>
        <taxon>Bacteria</taxon>
        <taxon>Pseudomonadati</taxon>
        <taxon>Pseudomonadota</taxon>
        <taxon>Betaproteobacteria</taxon>
        <taxon>Burkholderiales</taxon>
        <taxon>Comamonadaceae</taxon>
        <taxon>Lampropedia</taxon>
    </lineage>
</organism>
<comment type="subcellular location">
    <subcellularLocation>
        <location evidence="9 10">Cytoplasm</location>
    </subcellularLocation>
</comment>
<dbReference type="GO" id="GO:0005737">
    <property type="term" value="C:cytoplasm"/>
    <property type="evidence" value="ECO:0007669"/>
    <property type="project" value="UniProtKB-SubCell"/>
</dbReference>
<dbReference type="STRING" id="1122156.SAMN02745117_00388"/>
<dbReference type="CDD" id="cd03411">
    <property type="entry name" value="Ferrochelatase_N"/>
    <property type="match status" value="1"/>
</dbReference>
<dbReference type="InterPro" id="IPR033659">
    <property type="entry name" value="Ferrochelatase_N"/>
</dbReference>
<keyword evidence="4 9" id="KW-0408">Iron</keyword>
<dbReference type="PROSITE" id="PS00534">
    <property type="entry name" value="FERROCHELATASE"/>
    <property type="match status" value="1"/>
</dbReference>
<proteinExistence type="inferred from homology"/>
<accession>A0A1M4TYW5</accession>
<keyword evidence="5 9" id="KW-0350">Heme biosynthesis</keyword>
<comment type="catalytic activity">
    <reaction evidence="8">
        <text>Fe-coproporphyrin III + 2 H(+) = coproporphyrin III + Fe(2+)</text>
        <dbReference type="Rhea" id="RHEA:49572"/>
        <dbReference type="ChEBI" id="CHEBI:15378"/>
        <dbReference type="ChEBI" id="CHEBI:29033"/>
        <dbReference type="ChEBI" id="CHEBI:68438"/>
        <dbReference type="ChEBI" id="CHEBI:131725"/>
        <dbReference type="EC" id="4.99.1.9"/>
    </reaction>
    <physiologicalReaction direction="right-to-left" evidence="8">
        <dbReference type="Rhea" id="RHEA:49574"/>
    </physiologicalReaction>
</comment>
<dbReference type="NCBIfam" id="TIGR00109">
    <property type="entry name" value="hemH"/>
    <property type="match status" value="1"/>
</dbReference>
<comment type="function">
    <text evidence="9 10">Catalyzes the ferrous insertion into protoporphyrin IX.</text>
</comment>
<dbReference type="Gene3D" id="3.40.50.1400">
    <property type="match status" value="2"/>
</dbReference>
<comment type="catalytic activity">
    <reaction evidence="9 10">
        <text>heme b + 2 H(+) = protoporphyrin IX + Fe(2+)</text>
        <dbReference type="Rhea" id="RHEA:22584"/>
        <dbReference type="ChEBI" id="CHEBI:15378"/>
        <dbReference type="ChEBI" id="CHEBI:29033"/>
        <dbReference type="ChEBI" id="CHEBI:57306"/>
        <dbReference type="ChEBI" id="CHEBI:60344"/>
        <dbReference type="EC" id="4.98.1.1"/>
    </reaction>
</comment>
<evidence type="ECO:0000256" key="2">
    <source>
        <dbReference type="ARBA" id="ARBA00022490"/>
    </source>
</evidence>
<dbReference type="GO" id="GO:0006783">
    <property type="term" value="P:heme biosynthetic process"/>
    <property type="evidence" value="ECO:0007669"/>
    <property type="project" value="UniProtKB-UniRule"/>
</dbReference>